<evidence type="ECO:0000256" key="1">
    <source>
        <dbReference type="SAM" id="MobiDB-lite"/>
    </source>
</evidence>
<reference evidence="4" key="2">
    <citation type="submission" date="2019-09" db="UniProtKB">
        <authorList>
            <consortium name="WormBaseParasite"/>
        </authorList>
    </citation>
    <scope>IDENTIFICATION</scope>
</reference>
<accession>A0A183GAP3</accession>
<dbReference type="EMBL" id="UZAH01031140">
    <property type="protein sequence ID" value="VDP14042.1"/>
    <property type="molecule type" value="Genomic_DNA"/>
</dbReference>
<feature type="region of interest" description="Disordered" evidence="1">
    <location>
        <begin position="1"/>
        <end position="63"/>
    </location>
</feature>
<evidence type="ECO:0000313" key="3">
    <source>
        <dbReference type="Proteomes" id="UP000050761"/>
    </source>
</evidence>
<evidence type="ECO:0000313" key="2">
    <source>
        <dbReference type="EMBL" id="VDP14042.1"/>
    </source>
</evidence>
<keyword evidence="3" id="KW-1185">Reference proteome</keyword>
<feature type="compositionally biased region" description="Polar residues" evidence="1">
    <location>
        <begin position="54"/>
        <end position="63"/>
    </location>
</feature>
<dbReference type="WBParaSite" id="HPBE_0001910501-mRNA-1">
    <property type="protein sequence ID" value="HPBE_0001910501-mRNA-1"/>
    <property type="gene ID" value="HPBE_0001910501"/>
</dbReference>
<organism evidence="3 4">
    <name type="scientific">Heligmosomoides polygyrus</name>
    <name type="common">Parasitic roundworm</name>
    <dbReference type="NCBI Taxonomy" id="6339"/>
    <lineage>
        <taxon>Eukaryota</taxon>
        <taxon>Metazoa</taxon>
        <taxon>Ecdysozoa</taxon>
        <taxon>Nematoda</taxon>
        <taxon>Chromadorea</taxon>
        <taxon>Rhabditida</taxon>
        <taxon>Rhabditina</taxon>
        <taxon>Rhabditomorpha</taxon>
        <taxon>Strongyloidea</taxon>
        <taxon>Heligmosomidae</taxon>
        <taxon>Heligmosomoides</taxon>
    </lineage>
</organism>
<reference evidence="2 3" key="1">
    <citation type="submission" date="2018-11" db="EMBL/GenBank/DDBJ databases">
        <authorList>
            <consortium name="Pathogen Informatics"/>
        </authorList>
    </citation>
    <scope>NUCLEOTIDE SEQUENCE [LARGE SCALE GENOMIC DNA]</scope>
</reference>
<feature type="compositionally biased region" description="Basic and acidic residues" evidence="1">
    <location>
        <begin position="11"/>
        <end position="25"/>
    </location>
</feature>
<proteinExistence type="predicted"/>
<dbReference type="Proteomes" id="UP000050761">
    <property type="component" value="Unassembled WGS sequence"/>
</dbReference>
<dbReference type="AlphaFoldDB" id="A0A183GAP3"/>
<protein>
    <submittedName>
        <fullName evidence="2 4">Uncharacterized protein</fullName>
    </submittedName>
</protein>
<sequence length="134" mass="14861">MDFAKVQNKRSLRDPNPRPLVHETELLPTTPPVHCAQPRYEPSSRERPSAVEHVNQQDANTRLPSPLTLISSFVDLPQSEAVVRAPAKRLEAAKTQEARARAINDLRAGSDICDNLGFTKQVDELSGNPKDEEA</sequence>
<name>A0A183GAP3_HELPZ</name>
<accession>A0A3P8AI91</accession>
<gene>
    <name evidence="2" type="ORF">HPBE_LOCUS19104</name>
</gene>
<evidence type="ECO:0000313" key="4">
    <source>
        <dbReference type="WBParaSite" id="HPBE_0001910501-mRNA-1"/>
    </source>
</evidence>